<evidence type="ECO:0000313" key="4">
    <source>
        <dbReference type="Proteomes" id="UP000075321"/>
    </source>
</evidence>
<comment type="caution">
    <text evidence="3">The sequence shown here is derived from an EMBL/GenBank/DDBJ whole genome shotgun (WGS) entry which is preliminary data.</text>
</comment>
<dbReference type="AlphaFoldDB" id="A0A151A8W0"/>
<organism evidence="3 4">
    <name type="scientific">Halalkalicoccus paucihalophilus</name>
    <dbReference type="NCBI Taxonomy" id="1008153"/>
    <lineage>
        <taxon>Archaea</taxon>
        <taxon>Methanobacteriati</taxon>
        <taxon>Methanobacteriota</taxon>
        <taxon>Stenosarchaea group</taxon>
        <taxon>Halobacteria</taxon>
        <taxon>Halobacteriales</taxon>
        <taxon>Halococcaceae</taxon>
        <taxon>Halalkalicoccus</taxon>
    </lineage>
</organism>
<protein>
    <recommendedName>
        <fullName evidence="2">DUF7967 domain-containing protein</fullName>
    </recommendedName>
</protein>
<dbReference type="Proteomes" id="UP000075321">
    <property type="component" value="Unassembled WGS sequence"/>
</dbReference>
<evidence type="ECO:0000259" key="2">
    <source>
        <dbReference type="Pfam" id="PF25921"/>
    </source>
</evidence>
<keyword evidence="4" id="KW-1185">Reference proteome</keyword>
<dbReference type="RefSeq" id="WP_066385783.1">
    <property type="nucleotide sequence ID" value="NZ_LTAZ01000017.1"/>
</dbReference>
<dbReference type="Pfam" id="PF25921">
    <property type="entry name" value="DUF7967"/>
    <property type="match status" value="1"/>
</dbReference>
<accession>A0A151A8W0</accession>
<feature type="domain" description="DUF7967" evidence="2">
    <location>
        <begin position="7"/>
        <end position="90"/>
    </location>
</feature>
<evidence type="ECO:0000256" key="1">
    <source>
        <dbReference type="SAM" id="MobiDB-lite"/>
    </source>
</evidence>
<dbReference type="InterPro" id="IPR058273">
    <property type="entry name" value="DUF7967"/>
</dbReference>
<gene>
    <name evidence="3" type="ORF">HAPAU_41130</name>
</gene>
<reference evidence="3 4" key="1">
    <citation type="submission" date="2016-02" db="EMBL/GenBank/DDBJ databases">
        <title>Genome sequence of Halalkalicoccus paucihalophilus DSM 24557.</title>
        <authorList>
            <person name="Poehlein A."/>
            <person name="Daniel R."/>
        </authorList>
    </citation>
    <scope>NUCLEOTIDE SEQUENCE [LARGE SCALE GENOMIC DNA]</scope>
    <source>
        <strain evidence="3 4">DSM 24557</strain>
    </source>
</reference>
<dbReference type="EMBL" id="LTAZ01000017">
    <property type="protein sequence ID" value="KYH24034.1"/>
    <property type="molecule type" value="Genomic_DNA"/>
</dbReference>
<name>A0A151A8W0_9EURY</name>
<feature type="region of interest" description="Disordered" evidence="1">
    <location>
        <begin position="58"/>
        <end position="90"/>
    </location>
</feature>
<evidence type="ECO:0000313" key="3">
    <source>
        <dbReference type="EMBL" id="KYH24034.1"/>
    </source>
</evidence>
<dbReference type="OrthoDB" id="197006at2157"/>
<feature type="compositionally biased region" description="Basic and acidic residues" evidence="1">
    <location>
        <begin position="69"/>
        <end position="90"/>
    </location>
</feature>
<proteinExistence type="predicted"/>
<dbReference type="PATRIC" id="fig|1008153.3.peg.4406"/>
<sequence>MASEPNEDKERVWLVERGYNNRDLIILKYAISSGEQVFQREVASQALDTVTAARDVAPDNLASVDEPETQERYATEVERMKEKHEPDDPV</sequence>